<dbReference type="AlphaFoldDB" id="A0A8H4VPI7"/>
<gene>
    <name evidence="2" type="ORF">D9613_011559</name>
</gene>
<feature type="compositionally biased region" description="Polar residues" evidence="1">
    <location>
        <begin position="62"/>
        <end position="75"/>
    </location>
</feature>
<proteinExistence type="predicted"/>
<feature type="region of interest" description="Disordered" evidence="1">
    <location>
        <begin position="39"/>
        <end position="82"/>
    </location>
</feature>
<dbReference type="EMBL" id="JAACJL010000018">
    <property type="protein sequence ID" value="KAF4618206.1"/>
    <property type="molecule type" value="Genomic_DNA"/>
</dbReference>
<sequence length="461" mass="51320">MSYEPLHSPNSVGSRAQSAQLTSHLFPTHHENNSQHIANLDPHITHGQPYGSFDPARRAVPNNASSSTMHSQTAPAKQKQRNPLSAILEEIVAKYSEKSLQKFDALSKICAAIQTDNSLVHEEKDELFQLYSETINHTRQSQPPPSPTNAPDVDVESFLKDLPVQTSLKSAHSTKRKRHPSPSSPSSPSDSSSSDNSSSSSGKHSPSKLKAKQMGFFKRQKISFASVNPSCAKTRKLLKRYNKDIKQAKFLTKIADGVPEGVPSSQWERILRGEPVDLHVLLSSIHNVVVPHEKELTVGDSKVTTIIDEPKRRVRSAYEWSSAWHLATRATAFLFPHREDELRSYGSYIEGWFTSKHPSLHSKVLLFDVSVRNLVAGGEACLLTDLNRFNQLQNAILVPGGPELYSDHNLPSNARPQHRPPDICNRFNTVTGCPNSDHDCRYKHLCKACKKPGHNQLHCKA</sequence>
<evidence type="ECO:0000313" key="3">
    <source>
        <dbReference type="Proteomes" id="UP000521872"/>
    </source>
</evidence>
<protein>
    <recommendedName>
        <fullName evidence="4">C3H1-type domain-containing protein</fullName>
    </recommendedName>
</protein>
<dbReference type="Proteomes" id="UP000521872">
    <property type="component" value="Unassembled WGS sequence"/>
</dbReference>
<comment type="caution">
    <text evidence="2">The sequence shown here is derived from an EMBL/GenBank/DDBJ whole genome shotgun (WGS) entry which is preliminary data.</text>
</comment>
<accession>A0A8H4VPI7</accession>
<evidence type="ECO:0000256" key="1">
    <source>
        <dbReference type="SAM" id="MobiDB-lite"/>
    </source>
</evidence>
<feature type="compositionally biased region" description="Low complexity" evidence="1">
    <location>
        <begin position="184"/>
        <end position="204"/>
    </location>
</feature>
<evidence type="ECO:0000313" key="2">
    <source>
        <dbReference type="EMBL" id="KAF4618206.1"/>
    </source>
</evidence>
<evidence type="ECO:0008006" key="4">
    <source>
        <dbReference type="Google" id="ProtNLM"/>
    </source>
</evidence>
<organism evidence="2 3">
    <name type="scientific">Agrocybe pediades</name>
    <dbReference type="NCBI Taxonomy" id="84607"/>
    <lineage>
        <taxon>Eukaryota</taxon>
        <taxon>Fungi</taxon>
        <taxon>Dikarya</taxon>
        <taxon>Basidiomycota</taxon>
        <taxon>Agaricomycotina</taxon>
        <taxon>Agaricomycetes</taxon>
        <taxon>Agaricomycetidae</taxon>
        <taxon>Agaricales</taxon>
        <taxon>Agaricineae</taxon>
        <taxon>Strophariaceae</taxon>
        <taxon>Agrocybe</taxon>
    </lineage>
</organism>
<keyword evidence="3" id="KW-1185">Reference proteome</keyword>
<name>A0A8H4VPI7_9AGAR</name>
<reference evidence="2 3" key="1">
    <citation type="submission" date="2019-12" db="EMBL/GenBank/DDBJ databases">
        <authorList>
            <person name="Floudas D."/>
            <person name="Bentzer J."/>
            <person name="Ahren D."/>
            <person name="Johansson T."/>
            <person name="Persson P."/>
            <person name="Tunlid A."/>
        </authorList>
    </citation>
    <scope>NUCLEOTIDE SEQUENCE [LARGE SCALE GENOMIC DNA]</scope>
    <source>
        <strain evidence="2 3">CBS 102.39</strain>
    </source>
</reference>
<feature type="region of interest" description="Disordered" evidence="1">
    <location>
        <begin position="168"/>
        <end position="210"/>
    </location>
</feature>